<sequence length="256" mass="26504">MGKRPLLRALTGIRTNSVAPGSTVSSSLVGGDVNLPLTRRTVTVMGTSLLFWMVTGMLALRSPRLTAFGAWSTTLFWTSSRSARNWVSYAARSSSASRVSSRTSARIDQSILRRSLEGMIAAVPATNFNSLARLACAAEKSPTAVALLPAGVEVPTPTCSISTARSTSLSDSSDVRAASTSAFAVPRSGMITIAGRDSTCLERRSPTAMMWAARTGSSAAAASSPWMSDGTSTGWTTPPSGRATPGAARSVAIPAA</sequence>
<accession>A0A6J7N0G5</accession>
<evidence type="ECO:0000256" key="1">
    <source>
        <dbReference type="SAM" id="MobiDB-lite"/>
    </source>
</evidence>
<proteinExistence type="predicted"/>
<dbReference type="EMBL" id="CAFBON010000077">
    <property type="protein sequence ID" value="CAB4986736.1"/>
    <property type="molecule type" value="Genomic_DNA"/>
</dbReference>
<feature type="compositionally biased region" description="Low complexity" evidence="1">
    <location>
        <begin position="221"/>
        <end position="241"/>
    </location>
</feature>
<dbReference type="AlphaFoldDB" id="A0A6J7N0G5"/>
<evidence type="ECO:0000313" key="2">
    <source>
        <dbReference type="EMBL" id="CAB4986736.1"/>
    </source>
</evidence>
<organism evidence="2">
    <name type="scientific">freshwater metagenome</name>
    <dbReference type="NCBI Taxonomy" id="449393"/>
    <lineage>
        <taxon>unclassified sequences</taxon>
        <taxon>metagenomes</taxon>
        <taxon>ecological metagenomes</taxon>
    </lineage>
</organism>
<gene>
    <name evidence="2" type="ORF">UFOPK3954_00897</name>
</gene>
<protein>
    <submittedName>
        <fullName evidence="2">Unannotated protein</fullName>
    </submittedName>
</protein>
<reference evidence="2" key="1">
    <citation type="submission" date="2020-05" db="EMBL/GenBank/DDBJ databases">
        <authorList>
            <person name="Chiriac C."/>
            <person name="Salcher M."/>
            <person name="Ghai R."/>
            <person name="Kavagutti S V."/>
        </authorList>
    </citation>
    <scope>NUCLEOTIDE SEQUENCE</scope>
</reference>
<name>A0A6J7N0G5_9ZZZZ</name>
<feature type="region of interest" description="Disordered" evidence="1">
    <location>
        <begin position="221"/>
        <end position="256"/>
    </location>
</feature>